<dbReference type="InterPro" id="IPR006808">
    <property type="entry name" value="ATP_synth_F0_gsu_mt"/>
</dbReference>
<evidence type="ECO:0000313" key="10">
    <source>
        <dbReference type="EMBL" id="ADY42749.1"/>
    </source>
</evidence>
<organism evidence="10">
    <name type="scientific">Ascaris suum</name>
    <name type="common">Pig roundworm</name>
    <name type="synonym">Ascaris lumbricoides</name>
    <dbReference type="NCBI Taxonomy" id="6253"/>
    <lineage>
        <taxon>Eukaryota</taxon>
        <taxon>Metazoa</taxon>
        <taxon>Ecdysozoa</taxon>
        <taxon>Nematoda</taxon>
        <taxon>Chromadorea</taxon>
        <taxon>Rhabditida</taxon>
        <taxon>Spirurina</taxon>
        <taxon>Ascaridomorpha</taxon>
        <taxon>Ascaridoidea</taxon>
        <taxon>Ascarididae</taxon>
        <taxon>Ascaris</taxon>
    </lineage>
</organism>
<sequence>MIGRRYVCGYLVPANYVSSLRMTTPRKISMCERLANMAGHIYRHQARQFPRRYAILKDVAKKELAPPMPKEWPAIVSEFKQMINVINTKAYRQYTVREAMVRSAVFMEVIFWFFVGEMIGRRYVCGYLVPANYVSKNTKKLAAEMEVEDKHNF</sequence>
<proteinExistence type="evidence at transcript level"/>
<keyword evidence="4" id="KW-0138">CF(0)</keyword>
<evidence type="ECO:0000256" key="5">
    <source>
        <dbReference type="ARBA" id="ARBA00022781"/>
    </source>
</evidence>
<dbReference type="GO" id="GO:0015986">
    <property type="term" value="P:proton motive force-driven ATP synthesis"/>
    <property type="evidence" value="ECO:0007669"/>
    <property type="project" value="InterPro"/>
</dbReference>
<dbReference type="EMBL" id="JI167784">
    <property type="protein sequence ID" value="ADY42749.1"/>
    <property type="molecule type" value="mRNA"/>
</dbReference>
<evidence type="ECO:0000256" key="2">
    <source>
        <dbReference type="ARBA" id="ARBA00005699"/>
    </source>
</evidence>
<name>F1KXZ5_ASCSU</name>
<evidence type="ECO:0000256" key="8">
    <source>
        <dbReference type="ARBA" id="ARBA00023136"/>
    </source>
</evidence>
<evidence type="ECO:0000256" key="4">
    <source>
        <dbReference type="ARBA" id="ARBA00022547"/>
    </source>
</evidence>
<dbReference type="GO" id="GO:0045259">
    <property type="term" value="C:proton-transporting ATP synthase complex"/>
    <property type="evidence" value="ECO:0007669"/>
    <property type="project" value="UniProtKB-KW"/>
</dbReference>
<keyword evidence="6" id="KW-0406">Ion transport</keyword>
<evidence type="ECO:0000256" key="1">
    <source>
        <dbReference type="ARBA" id="ARBA00004325"/>
    </source>
</evidence>
<dbReference type="GO" id="GO:0031966">
    <property type="term" value="C:mitochondrial membrane"/>
    <property type="evidence" value="ECO:0007669"/>
    <property type="project" value="UniProtKB-SubCell"/>
</dbReference>
<keyword evidence="7" id="KW-0496">Mitochondrion</keyword>
<dbReference type="Pfam" id="PF04718">
    <property type="entry name" value="ATP-synt_G"/>
    <property type="match status" value="1"/>
</dbReference>
<comment type="subcellular location">
    <subcellularLocation>
        <location evidence="1">Mitochondrion membrane</location>
    </subcellularLocation>
</comment>
<evidence type="ECO:0000256" key="7">
    <source>
        <dbReference type="ARBA" id="ARBA00023128"/>
    </source>
</evidence>
<comment type="similarity">
    <text evidence="2">Belongs to the ATPase g subunit family.</text>
</comment>
<dbReference type="PANTHER" id="PTHR12386">
    <property type="entry name" value="ATP SYNTHASE SUBUNIT"/>
    <property type="match status" value="1"/>
</dbReference>
<evidence type="ECO:0000256" key="9">
    <source>
        <dbReference type="ARBA" id="ARBA00023310"/>
    </source>
</evidence>
<keyword evidence="3" id="KW-0813">Transport</keyword>
<evidence type="ECO:0000256" key="3">
    <source>
        <dbReference type="ARBA" id="ARBA00022448"/>
    </source>
</evidence>
<keyword evidence="8" id="KW-0472">Membrane</keyword>
<keyword evidence="9" id="KW-0066">ATP synthesis</keyword>
<accession>F1KXZ5</accession>
<protein>
    <submittedName>
        <fullName evidence="10">ATP synthase subunit g 2</fullName>
    </submittedName>
</protein>
<evidence type="ECO:0000256" key="6">
    <source>
        <dbReference type="ARBA" id="ARBA00023065"/>
    </source>
</evidence>
<dbReference type="GO" id="GO:0015078">
    <property type="term" value="F:proton transmembrane transporter activity"/>
    <property type="evidence" value="ECO:0007669"/>
    <property type="project" value="InterPro"/>
</dbReference>
<reference evidence="10" key="1">
    <citation type="journal article" date="2011" name="Genome Res.">
        <title>Deep small RNA sequencing from the nematode Ascaris reveals conservation, functional diversification, and novel developmental profiles.</title>
        <authorList>
            <person name="Wang J."/>
            <person name="Czech B."/>
            <person name="Crunk A."/>
            <person name="Wallace A."/>
            <person name="Mitreva M."/>
            <person name="Hannon G.J."/>
            <person name="Davis R.E."/>
        </authorList>
    </citation>
    <scope>NUCLEOTIDE SEQUENCE</scope>
</reference>
<dbReference type="AlphaFoldDB" id="F1KXZ5"/>
<keyword evidence="5" id="KW-0375">Hydrogen ion transport</keyword>